<accession>A0ABR0AAU4</accession>
<dbReference type="PANTHER" id="PTHR10887:SF495">
    <property type="entry name" value="HELICASE SENATAXIN ISOFORM X1-RELATED"/>
    <property type="match status" value="1"/>
</dbReference>
<keyword evidence="5" id="KW-1185">Reference proteome</keyword>
<feature type="compositionally biased region" description="Basic and acidic residues" evidence="2">
    <location>
        <begin position="878"/>
        <end position="894"/>
    </location>
</feature>
<dbReference type="Gene3D" id="2.60.200.20">
    <property type="match status" value="1"/>
</dbReference>
<feature type="compositionally biased region" description="Low complexity" evidence="2">
    <location>
        <begin position="582"/>
        <end position="594"/>
    </location>
</feature>
<feature type="region of interest" description="Disordered" evidence="2">
    <location>
        <begin position="679"/>
        <end position="731"/>
    </location>
</feature>
<proteinExistence type="predicted"/>
<dbReference type="InterPro" id="IPR008984">
    <property type="entry name" value="SMAD_FHA_dom_sf"/>
</dbReference>
<dbReference type="CDD" id="cd18042">
    <property type="entry name" value="DEXXQc_SETX"/>
    <property type="match status" value="1"/>
</dbReference>
<dbReference type="InterPro" id="IPR045055">
    <property type="entry name" value="DNA2/NAM7-like"/>
</dbReference>
<dbReference type="InterPro" id="IPR041677">
    <property type="entry name" value="DNA2/NAM7_AAA_11"/>
</dbReference>
<feature type="region of interest" description="Disordered" evidence="2">
    <location>
        <begin position="339"/>
        <end position="359"/>
    </location>
</feature>
<dbReference type="PANTHER" id="PTHR10887">
    <property type="entry name" value="DNA2/NAM7 HELICASE FAMILY"/>
    <property type="match status" value="1"/>
</dbReference>
<gene>
    <name evidence="4" type="ORF">OUZ56_007739</name>
</gene>
<evidence type="ECO:0000259" key="3">
    <source>
        <dbReference type="PROSITE" id="PS50006"/>
    </source>
</evidence>
<feature type="region of interest" description="Disordered" evidence="2">
    <location>
        <begin position="137"/>
        <end position="158"/>
    </location>
</feature>
<reference evidence="4 5" key="1">
    <citation type="journal article" date="2023" name="Nucleic Acids Res.">
        <title>The hologenome of Daphnia magna reveals possible DNA methylation and microbiome-mediated evolution of the host genome.</title>
        <authorList>
            <person name="Chaturvedi A."/>
            <person name="Li X."/>
            <person name="Dhandapani V."/>
            <person name="Marshall H."/>
            <person name="Kissane S."/>
            <person name="Cuenca-Cambronero M."/>
            <person name="Asole G."/>
            <person name="Calvet F."/>
            <person name="Ruiz-Romero M."/>
            <person name="Marangio P."/>
            <person name="Guigo R."/>
            <person name="Rago D."/>
            <person name="Mirbahai L."/>
            <person name="Eastwood N."/>
            <person name="Colbourne J.K."/>
            <person name="Zhou J."/>
            <person name="Mallon E."/>
            <person name="Orsini L."/>
        </authorList>
    </citation>
    <scope>NUCLEOTIDE SEQUENCE [LARGE SCALE GENOMIC DNA]</scope>
    <source>
        <strain evidence="4">LRV0_1</strain>
    </source>
</reference>
<dbReference type="Pfam" id="PF00498">
    <property type="entry name" value="FHA"/>
    <property type="match status" value="1"/>
</dbReference>
<feature type="region of interest" description="Disordered" evidence="2">
    <location>
        <begin position="770"/>
        <end position="922"/>
    </location>
</feature>
<dbReference type="SMART" id="SM00240">
    <property type="entry name" value="FHA"/>
    <property type="match status" value="1"/>
</dbReference>
<feature type="compositionally biased region" description="Basic and acidic residues" evidence="2">
    <location>
        <begin position="906"/>
        <end position="919"/>
    </location>
</feature>
<dbReference type="Proteomes" id="UP001234178">
    <property type="component" value="Unassembled WGS sequence"/>
</dbReference>
<evidence type="ECO:0000313" key="5">
    <source>
        <dbReference type="Proteomes" id="UP001234178"/>
    </source>
</evidence>
<comment type="caution">
    <text evidence="4">The sequence shown here is derived from an EMBL/GenBank/DDBJ whole genome shotgun (WGS) entry which is preliminary data.</text>
</comment>
<protein>
    <recommendedName>
        <fullName evidence="3">FHA domain-containing protein</fullName>
    </recommendedName>
</protein>
<feature type="region of interest" description="Disordered" evidence="2">
    <location>
        <begin position="483"/>
        <end position="526"/>
    </location>
</feature>
<dbReference type="Pfam" id="PF13086">
    <property type="entry name" value="AAA_11"/>
    <property type="match status" value="1"/>
</dbReference>
<feature type="region of interest" description="Disordered" evidence="2">
    <location>
        <begin position="577"/>
        <end position="637"/>
    </location>
</feature>
<dbReference type="EMBL" id="JAOYFB010000037">
    <property type="protein sequence ID" value="KAK4022260.1"/>
    <property type="molecule type" value="Genomic_DNA"/>
</dbReference>
<dbReference type="CDD" id="cd18808">
    <property type="entry name" value="SF1_C_Upf1"/>
    <property type="match status" value="1"/>
</dbReference>
<feature type="compositionally biased region" description="Acidic residues" evidence="2">
    <location>
        <begin position="513"/>
        <end position="525"/>
    </location>
</feature>
<dbReference type="InterPro" id="IPR047187">
    <property type="entry name" value="SF1_C_Upf1"/>
</dbReference>
<keyword evidence="1" id="KW-0175">Coiled coil</keyword>
<feature type="compositionally biased region" description="Basic and acidic residues" evidence="2">
    <location>
        <begin position="679"/>
        <end position="688"/>
    </location>
</feature>
<feature type="compositionally biased region" description="Low complexity" evidence="2">
    <location>
        <begin position="773"/>
        <end position="789"/>
    </location>
</feature>
<dbReference type="SUPFAM" id="SSF52540">
    <property type="entry name" value="P-loop containing nucleoside triphosphate hydrolases"/>
    <property type="match status" value="1"/>
</dbReference>
<dbReference type="InterPro" id="IPR041679">
    <property type="entry name" value="DNA2/NAM7-like_C"/>
</dbReference>
<dbReference type="InterPro" id="IPR000253">
    <property type="entry name" value="FHA_dom"/>
</dbReference>
<evidence type="ECO:0000256" key="2">
    <source>
        <dbReference type="SAM" id="MobiDB-lite"/>
    </source>
</evidence>
<dbReference type="InterPro" id="IPR027417">
    <property type="entry name" value="P-loop_NTPase"/>
</dbReference>
<organism evidence="4 5">
    <name type="scientific">Daphnia magna</name>
    <dbReference type="NCBI Taxonomy" id="35525"/>
    <lineage>
        <taxon>Eukaryota</taxon>
        <taxon>Metazoa</taxon>
        <taxon>Ecdysozoa</taxon>
        <taxon>Arthropoda</taxon>
        <taxon>Crustacea</taxon>
        <taxon>Branchiopoda</taxon>
        <taxon>Diplostraca</taxon>
        <taxon>Cladocera</taxon>
        <taxon>Anomopoda</taxon>
        <taxon>Daphniidae</taxon>
        <taxon>Daphnia</taxon>
    </lineage>
</organism>
<feature type="coiled-coil region" evidence="1">
    <location>
        <begin position="1402"/>
        <end position="1436"/>
    </location>
</feature>
<sequence>MDDWYLQRHGYPDCRYHLNILLGTREKLTIGRKAGGAVDIVCNGKTVSREHCVLKYVDNCWTIEDLKSLNGVYLNKSRIPANTPTSMHEGCVLGVGAVDSSELDYYIFDLLKNTVKSESEDDDAVKIFELPIPAATTDTTPCDPLEETSSKAGPLSEGNSNLLENPVDRQNDNVVVPSASGVVESVQRGSSNFLLEEPPRKQPVIPVQLIFIKQRFIITLLIEKPTPEEVLPAKNLPVVTEKHSTHLDSPTQGGPEKEFLVRNQYEDKETSSALTNSRRPYLDDVKLKLDCKVVIEGLPKHFTVSGTNVTCNKTHTKKRVKGKRRLLCISDTESEGEEILENGNHHPKNPPVKAESKGKQLKNVINLEEPTSSLDDYSDEDGVILSPIPSTSNASSNHLVTKSKFVVEKLSSAMEAEQKMFSDDSDTKRRMLPAPSMRVENFEEFVGECEILKVDTANLQRAHHYPDSDDDVIILSSGDEETFSSQTRFKQEPIDVPDSSSVNHDAEKPLSIDENDTSSSSDEEDNRFFPELSQAFLNEIAQEESDEEQTNLSRKISGRGTDVDKLNTLVKSGRFIPKGKMTLPTEPLTLNNPPRGRFTLATAGTSARRESENQSEAEETEDQRKKPAVSNVVTPRTAKIIPIRPQVSRKRKQISSIASVREKMCKDQGMESYVRCVHDATKKTDDRPSTSSLPIQVSRKKISPPKPRIEVSKAPKSSTPNPVKAKVTKKSRGDMFLKDLVGEEQISKEGAKKGPTSALSGFCIPKLSKSTVESSSNGQEASSSSGASAQKRKHPDHDEDRLNQAEANAVDESTSVSYAFKKPQKRVARRTNSCDDDDRNGGSLSSKFPNRRHDRPRDEALPLGRNKKWGPPNGIKNVPREDVASRHAGNREPTPHSGAQDNQQSNHEEVGSSAQHDETIQLPMPDCEKRIRSLSLSASENGNHGILRYHGWNNVSKRRKKVSIVEENNKIYEIEARAPTPPLPSRTPFLPIDHTALTHDILYRICCWNYNWIAQQKLQQQQKNDEPPPLLAAANRENSQSLPALSLLPVVSAYDSLEAYCTIFQSLMFHETWAILCKDMESSPSTPIRVLVCSKPKSCNGFAILQCEALAATRINDKDLVAITVPIAPQKPPAKYFCVVDQLVIRNWRKEDTDPRLLESCKRPSDTYMRMSFVLLVKFSNVPKELDKIYTITKITRLSTVLKQFILNADLSRSPLCDVILHPSDFSDAFKLDTVDIEGKNDLLNPVQYKAVESITKTIVCASDREPKVALLQGPPGTGKSHVIVELISRMLYIHYEKTNKYPRILVCAPSNNAVDEIAARLMRVRDARKSNYHIVRVGVTTSMHPSVAKISLEELIKKHQQRIMETKESPESCKLRTLTEERRLLRKNKTCLIASIDAANKNGQSDEARMYARKLEQLEGQIEGVDRSLHECRKNHYNYFNTERMRSAFKKDVISGSQVIFSTLNSCRSRDMENLFVQNRRGTAFLCCIIDEASQCTEPESLTPLAFGISKLVLIGDPDQLPATVTSQYAARNRFDQSLFNRFYSSRSSTNSEDEEGVLMLDTQYRMAPSICEWPSKYFYGGKLVTAENLPRTGPCYEYRALNVIDGQEILEDQSYKNEREALLLAKVVLLILNSPSARGKSVGVITFYRSQQQCILKKIQEEASHLQCAREIERVEVNTVDSFQGREKDIVIVSCVRAREPRNLAGDIGFVSSLQRLNVALTRAKESLVVCGHFQTLQMNETWRDLINNAQGREVAHVVTSDYTSANLSPLVMRPEHKV</sequence>
<feature type="domain" description="FHA" evidence="3">
    <location>
        <begin position="28"/>
        <end position="79"/>
    </location>
</feature>
<dbReference type="Pfam" id="PF13087">
    <property type="entry name" value="AAA_12"/>
    <property type="match status" value="1"/>
</dbReference>
<dbReference type="Gene3D" id="3.40.50.300">
    <property type="entry name" value="P-loop containing nucleotide triphosphate hydrolases"/>
    <property type="match status" value="2"/>
</dbReference>
<evidence type="ECO:0000313" key="4">
    <source>
        <dbReference type="EMBL" id="KAK4022260.1"/>
    </source>
</evidence>
<name>A0ABR0AAU4_9CRUS</name>
<dbReference type="PROSITE" id="PS50006">
    <property type="entry name" value="FHA_DOMAIN"/>
    <property type="match status" value="1"/>
</dbReference>
<evidence type="ECO:0000256" key="1">
    <source>
        <dbReference type="SAM" id="Coils"/>
    </source>
</evidence>
<dbReference type="SUPFAM" id="SSF49879">
    <property type="entry name" value="SMAD/FHA domain"/>
    <property type="match status" value="1"/>
</dbReference>